<accession>E0XUW5</accession>
<protein>
    <submittedName>
        <fullName evidence="1">Uncharacterized protein</fullName>
    </submittedName>
</protein>
<dbReference type="EMBL" id="GU474883">
    <property type="protein sequence ID" value="ADI18206.1"/>
    <property type="molecule type" value="Genomic_DNA"/>
</dbReference>
<dbReference type="AlphaFoldDB" id="E0XUW5"/>
<reference evidence="1" key="1">
    <citation type="journal article" date="2011" name="Environ. Microbiol.">
        <title>Time-series analyses of Monterey Bay coastal microbial picoplankton using a 'genome proxy' microarray.</title>
        <authorList>
            <person name="Rich V.I."/>
            <person name="Pham V.D."/>
            <person name="Eppley J."/>
            <person name="Shi Y."/>
            <person name="DeLong E.F."/>
        </authorList>
    </citation>
    <scope>NUCLEOTIDE SEQUENCE</scope>
</reference>
<name>E0XUW5_9DELT</name>
<evidence type="ECO:0000313" key="1">
    <source>
        <dbReference type="EMBL" id="ADI18206.1"/>
    </source>
</evidence>
<sequence length="61" mass="6843">MHRQPKQSWPLSHLKAHLQSAFNNPLSAVLHSSCINIAHNTDNFREPGFACLPAFRIGTSF</sequence>
<organism evidence="1">
    <name type="scientific">uncultured delta proteobacterium HF0200_39N20</name>
    <dbReference type="NCBI Taxonomy" id="710833"/>
    <lineage>
        <taxon>Bacteria</taxon>
        <taxon>Deltaproteobacteria</taxon>
        <taxon>environmental samples</taxon>
    </lineage>
</organism>
<proteinExistence type="predicted"/>